<dbReference type="RefSeq" id="WP_000092787.1">
    <property type="nucleotide sequence ID" value="NC_018500.1"/>
</dbReference>
<keyword evidence="4" id="KW-0175">Coiled coil</keyword>
<dbReference type="Gene3D" id="3.90.220.20">
    <property type="entry name" value="DNA methylase specificity domains"/>
    <property type="match status" value="2"/>
</dbReference>
<keyword evidence="2" id="KW-0680">Restriction system</keyword>
<dbReference type="EMBL" id="CP003752">
    <property type="protein sequence ID" value="AFQ16719.1"/>
    <property type="molecule type" value="Genomic_DNA"/>
</dbReference>
<dbReference type="AlphaFoldDB" id="A0A9W3JDN5"/>
<evidence type="ECO:0000259" key="5">
    <source>
        <dbReference type="Pfam" id="PF01420"/>
    </source>
</evidence>
<keyword evidence="3" id="KW-0238">DNA-binding</keyword>
<dbReference type="InterPro" id="IPR000055">
    <property type="entry name" value="Restrct_endonuc_typeI_TRD"/>
</dbReference>
<accession>A0A9W3JDN5</accession>
<feature type="domain" description="Type I restriction modification DNA specificity" evidence="5">
    <location>
        <begin position="230"/>
        <end position="414"/>
    </location>
</feature>
<dbReference type="InterPro" id="IPR044946">
    <property type="entry name" value="Restrct_endonuc_typeI_TRD_sf"/>
</dbReference>
<dbReference type="InterPro" id="IPR052021">
    <property type="entry name" value="Type-I_RS_S_subunit"/>
</dbReference>
<dbReference type="GO" id="GO:0009307">
    <property type="term" value="P:DNA restriction-modification system"/>
    <property type="evidence" value="ECO:0007669"/>
    <property type="project" value="UniProtKB-KW"/>
</dbReference>
<comment type="similarity">
    <text evidence="1">Belongs to the type-I restriction system S methylase family.</text>
</comment>
<dbReference type="PANTHER" id="PTHR30408:SF12">
    <property type="entry name" value="TYPE I RESTRICTION ENZYME MJAVIII SPECIFICITY SUBUNIT"/>
    <property type="match status" value="1"/>
</dbReference>
<dbReference type="CDD" id="cd17284">
    <property type="entry name" value="RMtype1_S_Cbo7060ORF11580P_TRD2-CR2_like"/>
    <property type="match status" value="1"/>
</dbReference>
<evidence type="ECO:0000256" key="1">
    <source>
        <dbReference type="ARBA" id="ARBA00010923"/>
    </source>
</evidence>
<protein>
    <submittedName>
        <fullName evidence="6">Type 1 restriction-modification system (S) endonuclease subunit</fullName>
    </submittedName>
</protein>
<organism evidence="6 7">
    <name type="scientific">Bacillus thuringiensis HD-771</name>
    <dbReference type="NCBI Taxonomy" id="1218175"/>
    <lineage>
        <taxon>Bacteria</taxon>
        <taxon>Bacillati</taxon>
        <taxon>Bacillota</taxon>
        <taxon>Bacilli</taxon>
        <taxon>Bacillales</taxon>
        <taxon>Bacillaceae</taxon>
        <taxon>Bacillus</taxon>
        <taxon>Bacillus cereus group</taxon>
    </lineage>
</organism>
<dbReference type="SUPFAM" id="SSF116734">
    <property type="entry name" value="DNA methylase specificity domain"/>
    <property type="match status" value="2"/>
</dbReference>
<proteinExistence type="inferred from homology"/>
<dbReference type="Proteomes" id="UP000005259">
    <property type="component" value="Chromosome"/>
</dbReference>
<evidence type="ECO:0000313" key="7">
    <source>
        <dbReference type="Proteomes" id="UP000005259"/>
    </source>
</evidence>
<dbReference type="GO" id="GO:0004519">
    <property type="term" value="F:endonuclease activity"/>
    <property type="evidence" value="ECO:0007669"/>
    <property type="project" value="UniProtKB-KW"/>
</dbReference>
<evidence type="ECO:0000256" key="3">
    <source>
        <dbReference type="ARBA" id="ARBA00023125"/>
    </source>
</evidence>
<dbReference type="KEGG" id="bti:BTG_16385"/>
<evidence type="ECO:0000256" key="4">
    <source>
        <dbReference type="SAM" id="Coils"/>
    </source>
</evidence>
<dbReference type="GO" id="GO:0003677">
    <property type="term" value="F:DNA binding"/>
    <property type="evidence" value="ECO:0007669"/>
    <property type="project" value="UniProtKB-KW"/>
</dbReference>
<dbReference type="PANTHER" id="PTHR30408">
    <property type="entry name" value="TYPE-1 RESTRICTION ENZYME ECOKI SPECIFICITY PROTEIN"/>
    <property type="match status" value="1"/>
</dbReference>
<feature type="domain" description="Type I restriction modification DNA specificity" evidence="5">
    <location>
        <begin position="20"/>
        <end position="193"/>
    </location>
</feature>
<feature type="coiled-coil region" evidence="4">
    <location>
        <begin position="172"/>
        <end position="206"/>
    </location>
</feature>
<dbReference type="Gene3D" id="1.10.287.1120">
    <property type="entry name" value="Bipartite methylase S protein"/>
    <property type="match status" value="1"/>
</dbReference>
<reference evidence="6 7" key="1">
    <citation type="submission" date="2012-08" db="EMBL/GenBank/DDBJ databases">
        <authorList>
            <person name="Doggett N."/>
            <person name="Teshima H."/>
            <person name="Bruce D."/>
            <person name="Detter J.C."/>
            <person name="Johnson S.L."/>
            <person name="Han C."/>
        </authorList>
    </citation>
    <scope>NUCLEOTIDE SEQUENCE [LARGE SCALE GENOMIC DNA]</scope>
    <source>
        <strain evidence="6 7">HD-771</strain>
    </source>
</reference>
<sequence>MSSAFEYITKFDAEWLKHVPVDWEIINLGYVSKMIVPMRDKPTKFDGDIPWIRIEDFNGKYISDSKSRQYVSKELVKGMNLKVFPIGTVLCTCSCSMGATAIVEQPLISNQTFIGIVPGENLDSEYLFYLMQASAERLQLFAQGAIQQYLSKHNFEHLKIPLPSLKIQKRLLVFLNRKLKDLDELIENKKQLIDLLEEKRQTLITEAVTRGLNPNVKMKDSGVEWIGEIPEHWTIKKIKHISNLVGSGKTPKGGSEIYPESGVLFLRSMNVHYDGIRLKDIVHITPEIDEDMRSTRVKSKDVLLNITGASIGRSCIVPESLGKANVNQHVCIIRSNTKVVVPELLSKIMASNFIMQQILMSQNGSSREGLNFTQVKNLEFPLTRDLQEQIEIANHISVETNKINSLIGMIEEQIQKLKEYRQSLIYEVVTGKIDVRDFEVKA</sequence>
<keyword evidence="6" id="KW-0540">Nuclease</keyword>
<evidence type="ECO:0000256" key="2">
    <source>
        <dbReference type="ARBA" id="ARBA00022747"/>
    </source>
</evidence>
<gene>
    <name evidence="6" type="ORF">BTG_16385</name>
</gene>
<evidence type="ECO:0000313" key="6">
    <source>
        <dbReference type="EMBL" id="AFQ16719.1"/>
    </source>
</evidence>
<keyword evidence="6" id="KW-0378">Hydrolase</keyword>
<name>A0A9W3JDN5_BACTU</name>
<dbReference type="Pfam" id="PF01420">
    <property type="entry name" value="Methylase_S"/>
    <property type="match status" value="2"/>
</dbReference>
<keyword evidence="6" id="KW-0255">Endonuclease</keyword>